<evidence type="ECO:0000313" key="3">
    <source>
        <dbReference type="EMBL" id="CAD8499288.1"/>
    </source>
</evidence>
<keyword evidence="1" id="KW-0677">Repeat</keyword>
<proteinExistence type="predicted"/>
<evidence type="ECO:0008006" key="4">
    <source>
        <dbReference type="Google" id="ProtNLM"/>
    </source>
</evidence>
<dbReference type="AlphaFoldDB" id="A0A7S0HPT8"/>
<evidence type="ECO:0000256" key="2">
    <source>
        <dbReference type="SAM" id="MobiDB-lite"/>
    </source>
</evidence>
<evidence type="ECO:0000256" key="1">
    <source>
        <dbReference type="ARBA" id="ARBA00022737"/>
    </source>
</evidence>
<dbReference type="EMBL" id="HBEO01027650">
    <property type="protein sequence ID" value="CAD8499288.1"/>
    <property type="molecule type" value="Transcribed_RNA"/>
</dbReference>
<organism evidence="3">
    <name type="scientific">Hanusia phi</name>
    <dbReference type="NCBI Taxonomy" id="3032"/>
    <lineage>
        <taxon>Eukaryota</taxon>
        <taxon>Cryptophyceae</taxon>
        <taxon>Pyrenomonadales</taxon>
        <taxon>Geminigeraceae</taxon>
        <taxon>Hanusia</taxon>
    </lineage>
</organism>
<name>A0A7S0HPT8_9CRYP</name>
<protein>
    <recommendedName>
        <fullName evidence="4">MORN repeat-containing protein 5</fullName>
    </recommendedName>
</protein>
<dbReference type="SUPFAM" id="SSF82185">
    <property type="entry name" value="Histone H3 K4-specific methyltransferase SET7/9 N-terminal domain"/>
    <property type="match status" value="1"/>
</dbReference>
<dbReference type="Gene3D" id="2.20.110.10">
    <property type="entry name" value="Histone H3 K4-specific methyltransferase SET7/9 N-terminal domain"/>
    <property type="match status" value="3"/>
</dbReference>
<dbReference type="InterPro" id="IPR003409">
    <property type="entry name" value="MORN"/>
</dbReference>
<accession>A0A7S0HPT8</accession>
<dbReference type="PANTHER" id="PTHR23084">
    <property type="entry name" value="PHOSPHATIDYLINOSITOL-4-PHOSPHATE 5-KINASE RELATED"/>
    <property type="match status" value="1"/>
</dbReference>
<reference evidence="3" key="1">
    <citation type="submission" date="2021-01" db="EMBL/GenBank/DDBJ databases">
        <authorList>
            <person name="Corre E."/>
            <person name="Pelletier E."/>
            <person name="Niang G."/>
            <person name="Scheremetjew M."/>
            <person name="Finn R."/>
            <person name="Kale V."/>
            <person name="Holt S."/>
            <person name="Cochrane G."/>
            <person name="Meng A."/>
            <person name="Brown T."/>
            <person name="Cohen L."/>
        </authorList>
    </citation>
    <scope>NUCLEOTIDE SEQUENCE</scope>
    <source>
        <strain evidence="3">CCMP325</strain>
    </source>
</reference>
<dbReference type="PANTHER" id="PTHR23084:SF263">
    <property type="entry name" value="MORN REPEAT-CONTAINING PROTEIN 1"/>
    <property type="match status" value="1"/>
</dbReference>
<gene>
    <name evidence="3" type="ORF">HPHI1048_LOCUS18707</name>
</gene>
<dbReference type="FunFam" id="2.20.110.10:FF:000002">
    <property type="entry name" value="Phosphatidylinositol 4-phosphate 5-kinase 8"/>
    <property type="match status" value="1"/>
</dbReference>
<dbReference type="SMART" id="SM00698">
    <property type="entry name" value="MORN"/>
    <property type="match status" value="5"/>
</dbReference>
<dbReference type="Pfam" id="PF02493">
    <property type="entry name" value="MORN"/>
    <property type="match status" value="6"/>
</dbReference>
<sequence>MNVHRNYYQMQLEKHPLAPKEVEVSDRQLSRYRAQVRRGHGSCDFDDHCSYAGEFENGELNGKGVYSFNDGSRYEGEFKNGLMHGQGVYTVAGGHRFEGSYREGKRDGHGVVVYANGIRYDGEVKDSSLKGRGKFFFPNGDVYEGDLEDNLPHGEGTYRFASGTVYEGQFRAGRIHGEGKFEFPEDAGERLESEFEGLRVCAVSVRRSGVSSSWSEYPREAQDPGQLATCCRLARLMSMQGGQIPGQFSNGKFVQPSLVEVEEAVENTDAQDSQAVSERESVPPIDEEAGRRRRESGGSYCGLQPSSERRYESLLLFRDTI</sequence>
<feature type="region of interest" description="Disordered" evidence="2">
    <location>
        <begin position="266"/>
        <end position="305"/>
    </location>
</feature>